<dbReference type="Proteomes" id="UP000177583">
    <property type="component" value="Unassembled WGS sequence"/>
</dbReference>
<feature type="site" description="Important for substrate specificity" evidence="4">
    <location>
        <position position="16"/>
    </location>
</feature>
<dbReference type="EC" id="3.6.1.9" evidence="4"/>
<proteinExistence type="inferred from homology"/>
<sequence>MLSQQIPILLGSGSPRRKEYLSRFGLKFEVRSADIDESVWPGEDPWDYVRRMVAAKAEPFLSEARSGTLVVVADTLVLLENQILGKPEGPEGVLPMLQRLNGKSHQVITGYGLYLKDRHLIKEVISRVTFKKSSLDLLAAYAKTTEPLDKAGAYSIQGLGTCLVESIEGSYNNVVGLPIEELLADLVDWGVLSPVT</sequence>
<protein>
    <recommendedName>
        <fullName evidence="4">dTTP/UTP pyrophosphatase</fullName>
        <shortName evidence="4">dTTPase/UTPase</shortName>
        <ecNumber evidence="4">3.6.1.9</ecNumber>
    </recommendedName>
    <alternativeName>
        <fullName evidence="4">Nucleoside triphosphate pyrophosphatase</fullName>
    </alternativeName>
    <alternativeName>
        <fullName evidence="4">Nucleotide pyrophosphatase</fullName>
        <shortName evidence="4">Nucleotide PPase</shortName>
    </alternativeName>
</protein>
<evidence type="ECO:0000313" key="5">
    <source>
        <dbReference type="EMBL" id="OGH04006.1"/>
    </source>
</evidence>
<dbReference type="SUPFAM" id="SSF52972">
    <property type="entry name" value="ITPase-like"/>
    <property type="match status" value="1"/>
</dbReference>
<comment type="cofactor">
    <cofactor evidence="1 4">
        <name>a divalent metal cation</name>
        <dbReference type="ChEBI" id="CHEBI:60240"/>
    </cofactor>
</comment>
<comment type="subcellular location">
    <subcellularLocation>
        <location evidence="4">Cytoplasm</location>
    </subcellularLocation>
</comment>
<feature type="active site" description="Proton acceptor" evidence="4">
    <location>
        <position position="74"/>
    </location>
</feature>
<gene>
    <name evidence="5" type="ORF">A2557_11315</name>
</gene>
<comment type="catalytic activity">
    <reaction evidence="4">
        <text>UTP + H2O = UMP + diphosphate + H(+)</text>
        <dbReference type="Rhea" id="RHEA:29395"/>
        <dbReference type="ChEBI" id="CHEBI:15377"/>
        <dbReference type="ChEBI" id="CHEBI:15378"/>
        <dbReference type="ChEBI" id="CHEBI:33019"/>
        <dbReference type="ChEBI" id="CHEBI:46398"/>
        <dbReference type="ChEBI" id="CHEBI:57865"/>
        <dbReference type="EC" id="3.6.1.9"/>
    </reaction>
</comment>
<dbReference type="PIRSF" id="PIRSF006305">
    <property type="entry name" value="Maf"/>
    <property type="match status" value="1"/>
</dbReference>
<dbReference type="Gene3D" id="3.90.950.10">
    <property type="match status" value="1"/>
</dbReference>
<evidence type="ECO:0000256" key="2">
    <source>
        <dbReference type="ARBA" id="ARBA00022801"/>
    </source>
</evidence>
<feature type="site" description="Important for substrate specificity" evidence="4">
    <location>
        <position position="75"/>
    </location>
</feature>
<keyword evidence="2 4" id="KW-0378">Hydrolase</keyword>
<name>A0A1F6H0U1_9PROT</name>
<organism evidence="5 6">
    <name type="scientific">Candidatus Lambdaproteobacteria bacterium RIFOXYD2_FULL_56_26</name>
    <dbReference type="NCBI Taxonomy" id="1817773"/>
    <lineage>
        <taxon>Bacteria</taxon>
        <taxon>Pseudomonadati</taxon>
        <taxon>Pseudomonadota</taxon>
        <taxon>Candidatus Lambdaproteobacteria</taxon>
    </lineage>
</organism>
<dbReference type="GO" id="GO:0036218">
    <property type="term" value="F:dTTP diphosphatase activity"/>
    <property type="evidence" value="ECO:0007669"/>
    <property type="project" value="RHEA"/>
</dbReference>
<dbReference type="HAMAP" id="MF_00528">
    <property type="entry name" value="Maf"/>
    <property type="match status" value="1"/>
</dbReference>
<comment type="catalytic activity">
    <reaction evidence="4">
        <text>dTTP + H2O = dTMP + diphosphate + H(+)</text>
        <dbReference type="Rhea" id="RHEA:28534"/>
        <dbReference type="ChEBI" id="CHEBI:15377"/>
        <dbReference type="ChEBI" id="CHEBI:15378"/>
        <dbReference type="ChEBI" id="CHEBI:33019"/>
        <dbReference type="ChEBI" id="CHEBI:37568"/>
        <dbReference type="ChEBI" id="CHEBI:63528"/>
        <dbReference type="EC" id="3.6.1.9"/>
    </reaction>
</comment>
<comment type="caution">
    <text evidence="4">Lacks conserved residue(s) required for the propagation of feature annotation.</text>
</comment>
<accession>A0A1F6H0U1</accession>
<evidence type="ECO:0000256" key="1">
    <source>
        <dbReference type="ARBA" id="ARBA00001968"/>
    </source>
</evidence>
<dbReference type="GO" id="GO:0009117">
    <property type="term" value="P:nucleotide metabolic process"/>
    <property type="evidence" value="ECO:0007669"/>
    <property type="project" value="UniProtKB-KW"/>
</dbReference>
<comment type="function">
    <text evidence="4">Nucleoside triphosphate pyrophosphatase that hydrolyzes dTTP and UTP. May have a dual role in cell division arrest and in preventing the incorporation of modified nucleotides into cellular nucleic acids.</text>
</comment>
<dbReference type="InterPro" id="IPR003697">
    <property type="entry name" value="Maf-like"/>
</dbReference>
<dbReference type="Pfam" id="PF02545">
    <property type="entry name" value="Maf"/>
    <property type="match status" value="1"/>
</dbReference>
<dbReference type="AlphaFoldDB" id="A0A1F6H0U1"/>
<dbReference type="EMBL" id="MFNF01000008">
    <property type="protein sequence ID" value="OGH04006.1"/>
    <property type="molecule type" value="Genomic_DNA"/>
</dbReference>
<keyword evidence="3 4" id="KW-0546">Nucleotide metabolism</keyword>
<keyword evidence="4" id="KW-0963">Cytoplasm</keyword>
<feature type="site" description="Important for substrate specificity" evidence="4">
    <location>
        <position position="157"/>
    </location>
</feature>
<evidence type="ECO:0000313" key="6">
    <source>
        <dbReference type="Proteomes" id="UP000177583"/>
    </source>
</evidence>
<dbReference type="PANTHER" id="PTHR43213:SF5">
    <property type="entry name" value="BIFUNCTIONAL DTTP_UTP PYROPHOSPHATASE_METHYLTRANSFERASE PROTEIN-RELATED"/>
    <property type="match status" value="1"/>
</dbReference>
<dbReference type="GO" id="GO:0005737">
    <property type="term" value="C:cytoplasm"/>
    <property type="evidence" value="ECO:0007669"/>
    <property type="project" value="UniProtKB-SubCell"/>
</dbReference>
<dbReference type="InterPro" id="IPR029001">
    <property type="entry name" value="ITPase-like_fam"/>
</dbReference>
<comment type="similarity">
    <text evidence="4">Belongs to the Maf family. YhdE subfamily.</text>
</comment>
<dbReference type="NCBIfam" id="TIGR00172">
    <property type="entry name" value="maf"/>
    <property type="match status" value="1"/>
</dbReference>
<evidence type="ECO:0000256" key="4">
    <source>
        <dbReference type="HAMAP-Rule" id="MF_00528"/>
    </source>
</evidence>
<evidence type="ECO:0000256" key="3">
    <source>
        <dbReference type="ARBA" id="ARBA00023080"/>
    </source>
</evidence>
<dbReference type="GO" id="GO:0036221">
    <property type="term" value="F:UTP diphosphatase activity"/>
    <property type="evidence" value="ECO:0007669"/>
    <property type="project" value="RHEA"/>
</dbReference>
<reference evidence="5 6" key="1">
    <citation type="journal article" date="2016" name="Nat. Commun.">
        <title>Thousands of microbial genomes shed light on interconnected biogeochemical processes in an aquifer system.</title>
        <authorList>
            <person name="Anantharaman K."/>
            <person name="Brown C.T."/>
            <person name="Hug L.A."/>
            <person name="Sharon I."/>
            <person name="Castelle C.J."/>
            <person name="Probst A.J."/>
            <person name="Thomas B.C."/>
            <person name="Singh A."/>
            <person name="Wilkins M.J."/>
            <person name="Karaoz U."/>
            <person name="Brodie E.L."/>
            <person name="Williams K.H."/>
            <person name="Hubbard S.S."/>
            <person name="Banfield J.F."/>
        </authorList>
    </citation>
    <scope>NUCLEOTIDE SEQUENCE [LARGE SCALE GENOMIC DNA]</scope>
</reference>
<comment type="caution">
    <text evidence="5">The sequence shown here is derived from an EMBL/GenBank/DDBJ whole genome shotgun (WGS) entry which is preliminary data.</text>
</comment>
<dbReference type="CDD" id="cd00555">
    <property type="entry name" value="Maf"/>
    <property type="match status" value="1"/>
</dbReference>
<dbReference type="PANTHER" id="PTHR43213">
    <property type="entry name" value="BIFUNCTIONAL DTTP/UTP PYROPHOSPHATASE/METHYLTRANSFERASE PROTEIN-RELATED"/>
    <property type="match status" value="1"/>
</dbReference>